<dbReference type="EMBL" id="NBNE01000974">
    <property type="protein sequence ID" value="OWZ16216.1"/>
    <property type="molecule type" value="Genomic_DNA"/>
</dbReference>
<keyword evidence="2" id="KW-1185">Reference proteome</keyword>
<evidence type="ECO:0000313" key="1">
    <source>
        <dbReference type="EMBL" id="OWZ16216.1"/>
    </source>
</evidence>
<dbReference type="Proteomes" id="UP000198211">
    <property type="component" value="Unassembled WGS sequence"/>
</dbReference>
<name>A0A225WER8_9STRA</name>
<comment type="caution">
    <text evidence="1">The sequence shown here is derived from an EMBL/GenBank/DDBJ whole genome shotgun (WGS) entry which is preliminary data.</text>
</comment>
<reference evidence="2" key="1">
    <citation type="submission" date="2017-03" db="EMBL/GenBank/DDBJ databases">
        <title>Phytopthora megakarya and P. palmivora, two closely related causual agents of cacao black pod achieved similar genome size and gene model numbers by different mechanisms.</title>
        <authorList>
            <person name="Ali S."/>
            <person name="Shao J."/>
            <person name="Larry D.J."/>
            <person name="Kronmiller B."/>
            <person name="Shen D."/>
            <person name="Strem M.D."/>
            <person name="Melnick R.L."/>
            <person name="Guiltinan M.J."/>
            <person name="Tyler B.M."/>
            <person name="Meinhardt L.W."/>
            <person name="Bailey B.A."/>
        </authorList>
    </citation>
    <scope>NUCLEOTIDE SEQUENCE [LARGE SCALE GENOMIC DNA]</scope>
    <source>
        <strain evidence="2">zdho120</strain>
    </source>
</reference>
<evidence type="ECO:0000313" key="2">
    <source>
        <dbReference type="Proteomes" id="UP000198211"/>
    </source>
</evidence>
<protein>
    <submittedName>
        <fullName evidence="1">Uncharacterized protein</fullName>
    </submittedName>
</protein>
<dbReference type="AlphaFoldDB" id="A0A225WER8"/>
<accession>A0A225WER8</accession>
<organism evidence="1 2">
    <name type="scientific">Phytophthora megakarya</name>
    <dbReference type="NCBI Taxonomy" id="4795"/>
    <lineage>
        <taxon>Eukaryota</taxon>
        <taxon>Sar</taxon>
        <taxon>Stramenopiles</taxon>
        <taxon>Oomycota</taxon>
        <taxon>Peronosporomycetes</taxon>
        <taxon>Peronosporales</taxon>
        <taxon>Peronosporaceae</taxon>
        <taxon>Phytophthora</taxon>
    </lineage>
</organism>
<gene>
    <name evidence="1" type="ORF">PHMEG_00010016</name>
</gene>
<sequence length="81" mass="8748">MLNCKQAGIILSGTPVFMDYGKAGISAGATLGLQLHFCTRHFDVNVLSCVSMEFLIATLFRCSPQPSISTLYMTVLMTATL</sequence>
<proteinExistence type="predicted"/>